<keyword evidence="3" id="KW-1185">Reference proteome</keyword>
<name>A0A380BQI4_SPOPA</name>
<organism evidence="2 3">
    <name type="scientific">Sporosarcina pasteurii</name>
    <name type="common">Bacillus pasteurii</name>
    <dbReference type="NCBI Taxonomy" id="1474"/>
    <lineage>
        <taxon>Bacteria</taxon>
        <taxon>Bacillati</taxon>
        <taxon>Bacillota</taxon>
        <taxon>Bacilli</taxon>
        <taxon>Bacillales</taxon>
        <taxon>Caryophanaceae</taxon>
        <taxon>Sporosarcina</taxon>
    </lineage>
</organism>
<dbReference type="AlphaFoldDB" id="A0A380BQI4"/>
<protein>
    <submittedName>
        <fullName evidence="2">Uncharacterized conserved protein</fullName>
    </submittedName>
</protein>
<dbReference type="InterPro" id="IPR013560">
    <property type="entry name" value="DUF1722"/>
</dbReference>
<reference evidence="2 3" key="1">
    <citation type="submission" date="2018-06" db="EMBL/GenBank/DDBJ databases">
        <authorList>
            <consortium name="Pathogen Informatics"/>
            <person name="Doyle S."/>
        </authorList>
    </citation>
    <scope>NUCLEOTIDE SEQUENCE [LARGE SCALE GENOMIC DNA]</scope>
    <source>
        <strain evidence="3">ATCC 11859 / DSM 33 / NCIB 8841 / NCTC 4822</strain>
    </source>
</reference>
<gene>
    <name evidence="2" type="ORF">NCTC4822_01649</name>
</gene>
<dbReference type="Proteomes" id="UP000254519">
    <property type="component" value="Unassembled WGS sequence"/>
</dbReference>
<feature type="domain" description="DUF1722" evidence="1">
    <location>
        <begin position="32"/>
        <end position="134"/>
    </location>
</feature>
<proteinExistence type="predicted"/>
<sequence length="183" mass="21269">MKWVINMENETKIICNQRLILKAAQSVWAANKYFVLACSQQQYRKVREHLRPDNVKLVRAYEVLSGVYTAFKEVPSADLPQITNALYHISGYFKKVLPSAARQEMDMLIQVNPKEALRILESYTLHYQVDYLLNCSLWPSKRGNCFNQITAPLKDKGKTYPPNTLYWNGNSVIFKQKESNDIF</sequence>
<dbReference type="OrthoDB" id="9782576at2"/>
<dbReference type="Pfam" id="PF08349">
    <property type="entry name" value="DUF1722"/>
    <property type="match status" value="1"/>
</dbReference>
<dbReference type="EMBL" id="UGYZ01000002">
    <property type="protein sequence ID" value="SUJ05379.1"/>
    <property type="molecule type" value="Genomic_DNA"/>
</dbReference>
<evidence type="ECO:0000259" key="1">
    <source>
        <dbReference type="Pfam" id="PF08349"/>
    </source>
</evidence>
<accession>A0A380BQI4</accession>
<evidence type="ECO:0000313" key="2">
    <source>
        <dbReference type="EMBL" id="SUJ05379.1"/>
    </source>
</evidence>
<evidence type="ECO:0000313" key="3">
    <source>
        <dbReference type="Proteomes" id="UP000254519"/>
    </source>
</evidence>